<proteinExistence type="predicted"/>
<dbReference type="FunFam" id="1.10.10.1200:FF:000007">
    <property type="entry name" value="Melanoma-associated antigen C2"/>
    <property type="match status" value="1"/>
</dbReference>
<evidence type="ECO:0000313" key="3">
    <source>
        <dbReference type="EMBL" id="TKC33392.1"/>
    </source>
</evidence>
<feature type="non-terminal residue" evidence="3">
    <location>
        <position position="297"/>
    </location>
</feature>
<reference evidence="4" key="1">
    <citation type="journal article" date="2019" name="IScience">
        <title>Narwhal Genome Reveals Long-Term Low Genetic Diversity despite Current Large Abundance Size.</title>
        <authorList>
            <person name="Westbury M.V."/>
            <person name="Petersen B."/>
            <person name="Garde E."/>
            <person name="Heide-Jorgensen M.P."/>
            <person name="Lorenzen E.D."/>
        </authorList>
    </citation>
    <scope>NUCLEOTIDE SEQUENCE [LARGE SCALE GENOMIC DNA]</scope>
</reference>
<sequence length="297" mass="32890">QQREKSQDLLRLNERPSCQVCEEDPPEPPPTARPALPRPAPPHPCCPPGAQMRMTGKLTSGEGEPREECHVSSGVKLEVRGHAPDTPNPHSLRKEAATQAPPTPPLLSAPEARAWLLGPKSIRFPGGVSGKEDLALRLLDPGSAHCRDPLTRKVTMLVQFLLEKYKTKEPILQAALLKAVNRKYQKHFPEILSRASEIMEVIFGLELKEVDPSNHSYALISKMALPSEGSPSDESGLPTPGLLMILLGLIFKKGNRATEEEIWEFLSGLDFYAGMRHLISGEPRRLISKDFVQQKYL</sequence>
<dbReference type="InterPro" id="IPR037445">
    <property type="entry name" value="MAGE"/>
</dbReference>
<dbReference type="Gene3D" id="1.10.10.1200">
    <property type="entry name" value="MAGE homology domain, winged helix WH1 motif"/>
    <property type="match status" value="1"/>
</dbReference>
<dbReference type="PANTHER" id="PTHR11736">
    <property type="entry name" value="MELANOMA-ASSOCIATED ANTIGEN MAGE ANTIGEN"/>
    <property type="match status" value="1"/>
</dbReference>
<feature type="domain" description="MAGE" evidence="2">
    <location>
        <begin position="150"/>
        <end position="297"/>
    </location>
</feature>
<gene>
    <name evidence="3" type="ORF">EI555_012484</name>
</gene>
<name>A0A4U1EB94_MONMO</name>
<dbReference type="InterPro" id="IPR041898">
    <property type="entry name" value="MAGE_WH1"/>
</dbReference>
<protein>
    <recommendedName>
        <fullName evidence="2">MAGE domain-containing protein</fullName>
    </recommendedName>
</protein>
<feature type="non-terminal residue" evidence="3">
    <location>
        <position position="1"/>
    </location>
</feature>
<dbReference type="InterPro" id="IPR002190">
    <property type="entry name" value="MHD_dom"/>
</dbReference>
<dbReference type="Proteomes" id="UP000308365">
    <property type="component" value="Unassembled WGS sequence"/>
</dbReference>
<dbReference type="Gene3D" id="1.10.10.1210">
    <property type="entry name" value="MAGE homology domain, winged helix WH2 motif"/>
    <property type="match status" value="1"/>
</dbReference>
<evidence type="ECO:0000313" key="4">
    <source>
        <dbReference type="Proteomes" id="UP000308365"/>
    </source>
</evidence>
<organism evidence="3 4">
    <name type="scientific">Monodon monoceros</name>
    <name type="common">Narwhal</name>
    <name type="synonym">Ceratodon monodon</name>
    <dbReference type="NCBI Taxonomy" id="40151"/>
    <lineage>
        <taxon>Eukaryota</taxon>
        <taxon>Metazoa</taxon>
        <taxon>Chordata</taxon>
        <taxon>Craniata</taxon>
        <taxon>Vertebrata</taxon>
        <taxon>Euteleostomi</taxon>
        <taxon>Mammalia</taxon>
        <taxon>Eutheria</taxon>
        <taxon>Laurasiatheria</taxon>
        <taxon>Artiodactyla</taxon>
        <taxon>Whippomorpha</taxon>
        <taxon>Cetacea</taxon>
        <taxon>Odontoceti</taxon>
        <taxon>Monodontidae</taxon>
        <taxon>Monodon</taxon>
    </lineage>
</organism>
<feature type="compositionally biased region" description="Pro residues" evidence="1">
    <location>
        <begin position="27"/>
        <end position="47"/>
    </location>
</feature>
<dbReference type="GO" id="GO:0005634">
    <property type="term" value="C:nucleus"/>
    <property type="evidence" value="ECO:0007669"/>
    <property type="project" value="TreeGrafter"/>
</dbReference>
<dbReference type="PANTHER" id="PTHR11736:SF67">
    <property type="entry name" value="MELANOMA-ASSOCIATED ANTIGEN B6B"/>
    <property type="match status" value="1"/>
</dbReference>
<feature type="region of interest" description="Disordered" evidence="1">
    <location>
        <begin position="1"/>
        <end position="105"/>
    </location>
</feature>
<evidence type="ECO:0000259" key="2">
    <source>
        <dbReference type="PROSITE" id="PS50838"/>
    </source>
</evidence>
<dbReference type="PROSITE" id="PS50838">
    <property type="entry name" value="MAGE"/>
    <property type="match status" value="1"/>
</dbReference>
<dbReference type="AlphaFoldDB" id="A0A4U1EB94"/>
<feature type="compositionally biased region" description="Basic and acidic residues" evidence="1">
    <location>
        <begin position="1"/>
        <end position="14"/>
    </location>
</feature>
<dbReference type="InterPro" id="IPR041899">
    <property type="entry name" value="MAGE_WH2"/>
</dbReference>
<comment type="caution">
    <text evidence="3">The sequence shown here is derived from an EMBL/GenBank/DDBJ whole genome shotgun (WGS) entry which is preliminary data.</text>
</comment>
<accession>A0A4U1EB94</accession>
<evidence type="ECO:0000256" key="1">
    <source>
        <dbReference type="SAM" id="MobiDB-lite"/>
    </source>
</evidence>
<dbReference type="GO" id="GO:0000122">
    <property type="term" value="P:negative regulation of transcription by RNA polymerase II"/>
    <property type="evidence" value="ECO:0007669"/>
    <property type="project" value="TreeGrafter"/>
</dbReference>
<dbReference type="SMART" id="SM01373">
    <property type="entry name" value="MAGE"/>
    <property type="match status" value="1"/>
</dbReference>
<dbReference type="EMBL" id="RWIC01004091">
    <property type="protein sequence ID" value="TKC33392.1"/>
    <property type="molecule type" value="Genomic_DNA"/>
</dbReference>
<dbReference type="Pfam" id="PF01454">
    <property type="entry name" value="MAGE"/>
    <property type="match status" value="1"/>
</dbReference>